<dbReference type="InterPro" id="IPR051475">
    <property type="entry name" value="Diverse_Ion_Transporter"/>
</dbReference>
<keyword evidence="4" id="KW-1003">Cell membrane</keyword>
<protein>
    <submittedName>
        <fullName evidence="10">Anion transporter</fullName>
    </submittedName>
</protein>
<evidence type="ECO:0000256" key="6">
    <source>
        <dbReference type="ARBA" id="ARBA00022989"/>
    </source>
</evidence>
<keyword evidence="11" id="KW-1185">Reference proteome</keyword>
<proteinExistence type="inferred from homology"/>
<reference evidence="10 11" key="1">
    <citation type="submission" date="2023-10" db="EMBL/GenBank/DDBJ databases">
        <title>Novel methanotroph of the genus Methylocapsa from a subarctic wetland.</title>
        <authorList>
            <person name="Belova S.E."/>
            <person name="Oshkin I.Y."/>
            <person name="Miroshnikov K."/>
            <person name="Dedysh S.N."/>
        </authorList>
    </citation>
    <scope>NUCLEOTIDE SEQUENCE [LARGE SCALE GENOMIC DNA]</scope>
    <source>
        <strain evidence="10 11">RX1</strain>
    </source>
</reference>
<sequence>MTIESLDWQVIATVATFVATYAGVALGRIPGFRIDRAGIALLGASAMIAAGVLSLEDAFNAIDLDTIALLLGMMIIVGQLRVSGFFELASRFAIQRARGPVVLLAAIVIVTGFFSAFLVNDAICLVMTPLVIEVARVLRRNPVPYLLAAAMASNAGSVATFTGNPQNMIIGIASHIPYADFAARLAPVAAAALALILCLVGLFHPTEFSTPFATVPKQARPRQHIRQIRKGLLVSACVVVAFFLGVPIAKAAIIGGSILLVSRAVNPRKIYAGIDGRLLLMFAGLFIVVAAAEKILLSQQVMAATQQLHLENAWILSAATALLSNLVSNVPAVLALKPFIADLADSHRAWLIVAMSSTLAGNLTLIGSVANLIVAERAKAAGVKISFLDHLKVGLPLTALSLAFGTWWLAR</sequence>
<dbReference type="Pfam" id="PF03600">
    <property type="entry name" value="CitMHS"/>
    <property type="match status" value="1"/>
</dbReference>
<dbReference type="PANTHER" id="PTHR43568">
    <property type="entry name" value="P PROTEIN"/>
    <property type="match status" value="1"/>
</dbReference>
<feature type="transmembrane region" description="Helical" evidence="8">
    <location>
        <begin position="181"/>
        <end position="203"/>
    </location>
</feature>
<organism evidence="10 11">
    <name type="scientific">Methylocapsa polymorpha</name>
    <dbReference type="NCBI Taxonomy" id="3080828"/>
    <lineage>
        <taxon>Bacteria</taxon>
        <taxon>Pseudomonadati</taxon>
        <taxon>Pseudomonadota</taxon>
        <taxon>Alphaproteobacteria</taxon>
        <taxon>Hyphomicrobiales</taxon>
        <taxon>Beijerinckiaceae</taxon>
        <taxon>Methylocapsa</taxon>
    </lineage>
</organism>
<dbReference type="EMBL" id="CP136862">
    <property type="protein sequence ID" value="WOJ89431.1"/>
    <property type="molecule type" value="Genomic_DNA"/>
</dbReference>
<dbReference type="CDD" id="cd01117">
    <property type="entry name" value="YbiR_permease"/>
    <property type="match status" value="1"/>
</dbReference>
<evidence type="ECO:0000259" key="9">
    <source>
        <dbReference type="Pfam" id="PF03600"/>
    </source>
</evidence>
<comment type="subcellular location">
    <subcellularLocation>
        <location evidence="1">Cell membrane</location>
        <topology evidence="1">Multi-pass membrane protein</topology>
    </subcellularLocation>
</comment>
<keyword evidence="7 8" id="KW-0472">Membrane</keyword>
<feature type="transmembrane region" description="Helical" evidence="8">
    <location>
        <begin position="348"/>
        <end position="373"/>
    </location>
</feature>
<comment type="similarity">
    <text evidence="2">Belongs to the CitM (TC 2.A.11) transporter family.</text>
</comment>
<feature type="domain" description="Citrate transporter-like" evidence="9">
    <location>
        <begin position="33"/>
        <end position="360"/>
    </location>
</feature>
<feature type="transmembrane region" description="Helical" evidence="8">
    <location>
        <begin position="312"/>
        <end position="336"/>
    </location>
</feature>
<keyword evidence="6 8" id="KW-1133">Transmembrane helix</keyword>
<dbReference type="RefSeq" id="WP_407338872.1">
    <property type="nucleotide sequence ID" value="NZ_CP136862.1"/>
</dbReference>
<feature type="transmembrane region" description="Helical" evidence="8">
    <location>
        <begin position="274"/>
        <end position="292"/>
    </location>
</feature>
<evidence type="ECO:0000256" key="7">
    <source>
        <dbReference type="ARBA" id="ARBA00023136"/>
    </source>
</evidence>
<dbReference type="InterPro" id="IPR000802">
    <property type="entry name" value="Arsenical_pump_ArsB"/>
</dbReference>
<gene>
    <name evidence="10" type="ORF">RZS28_16800</name>
</gene>
<feature type="transmembrane region" description="Helical" evidence="8">
    <location>
        <begin position="38"/>
        <end position="55"/>
    </location>
</feature>
<feature type="transmembrane region" description="Helical" evidence="8">
    <location>
        <begin position="232"/>
        <end position="262"/>
    </location>
</feature>
<evidence type="ECO:0000256" key="8">
    <source>
        <dbReference type="SAM" id="Phobius"/>
    </source>
</evidence>
<dbReference type="PRINTS" id="PR00758">
    <property type="entry name" value="ARSENICPUMP"/>
</dbReference>
<feature type="transmembrane region" description="Helical" evidence="8">
    <location>
        <begin position="67"/>
        <end position="89"/>
    </location>
</feature>
<name>A0ABZ0HU72_9HYPH</name>
<evidence type="ECO:0000256" key="2">
    <source>
        <dbReference type="ARBA" id="ARBA00009843"/>
    </source>
</evidence>
<evidence type="ECO:0000313" key="10">
    <source>
        <dbReference type="EMBL" id="WOJ89431.1"/>
    </source>
</evidence>
<keyword evidence="5 8" id="KW-0812">Transmembrane</keyword>
<feature type="transmembrane region" description="Helical" evidence="8">
    <location>
        <begin position="6"/>
        <end position="26"/>
    </location>
</feature>
<dbReference type="InterPro" id="IPR004680">
    <property type="entry name" value="Cit_transptr-like_dom"/>
</dbReference>
<keyword evidence="3" id="KW-0813">Transport</keyword>
<evidence type="ECO:0000256" key="4">
    <source>
        <dbReference type="ARBA" id="ARBA00022475"/>
    </source>
</evidence>
<feature type="transmembrane region" description="Helical" evidence="8">
    <location>
        <begin position="101"/>
        <end position="123"/>
    </location>
</feature>
<accession>A0ABZ0HU72</accession>
<dbReference type="PANTHER" id="PTHR43568:SF1">
    <property type="entry name" value="P PROTEIN"/>
    <property type="match status" value="1"/>
</dbReference>
<evidence type="ECO:0000256" key="5">
    <source>
        <dbReference type="ARBA" id="ARBA00022692"/>
    </source>
</evidence>
<feature type="transmembrane region" description="Helical" evidence="8">
    <location>
        <begin position="393"/>
        <end position="410"/>
    </location>
</feature>
<evidence type="ECO:0000313" key="11">
    <source>
        <dbReference type="Proteomes" id="UP001626536"/>
    </source>
</evidence>
<evidence type="ECO:0000256" key="3">
    <source>
        <dbReference type="ARBA" id="ARBA00022448"/>
    </source>
</evidence>
<dbReference type="Proteomes" id="UP001626536">
    <property type="component" value="Chromosome"/>
</dbReference>
<evidence type="ECO:0000256" key="1">
    <source>
        <dbReference type="ARBA" id="ARBA00004651"/>
    </source>
</evidence>